<keyword evidence="1" id="KW-0812">Transmembrane</keyword>
<sequence>MVLHNVIFPLWLLWIFPVTWIVVLPANLLIDLLVLSLTMRCLKLDGRKEIAKKAVLKIWVSGFVSDFIGTAVMVCAVLIDSFLDYQSPLGAWWYENMTNAVALDPFETLPAFLWTAACILISGICIYQLNFRLALKKAVPDTAIRKKLALSLAVFTAPYLFLLPTAWFF</sequence>
<feature type="transmembrane region" description="Helical" evidence="1">
    <location>
        <begin position="111"/>
        <end position="129"/>
    </location>
</feature>
<keyword evidence="1" id="KW-1133">Transmembrane helix</keyword>
<evidence type="ECO:0000256" key="1">
    <source>
        <dbReference type="SAM" id="Phobius"/>
    </source>
</evidence>
<evidence type="ECO:0000313" key="2">
    <source>
        <dbReference type="EMBL" id="MSS89443.1"/>
    </source>
</evidence>
<keyword evidence="1" id="KW-0472">Membrane</keyword>
<organism evidence="2 3">
    <name type="scientific">Eisenbergiella porci</name>
    <dbReference type="NCBI Taxonomy" id="2652274"/>
    <lineage>
        <taxon>Bacteria</taxon>
        <taxon>Bacillati</taxon>
        <taxon>Bacillota</taxon>
        <taxon>Clostridia</taxon>
        <taxon>Lachnospirales</taxon>
        <taxon>Lachnospiraceae</taxon>
        <taxon>Eisenbergiella</taxon>
    </lineage>
</organism>
<name>A0A6N7WFF1_9FIRM</name>
<protein>
    <submittedName>
        <fullName evidence="2">Uncharacterized protein</fullName>
    </submittedName>
</protein>
<feature type="transmembrane region" description="Helical" evidence="1">
    <location>
        <begin position="12"/>
        <end position="37"/>
    </location>
</feature>
<dbReference type="AlphaFoldDB" id="A0A6N7WFF1"/>
<evidence type="ECO:0000313" key="3">
    <source>
        <dbReference type="Proteomes" id="UP000436047"/>
    </source>
</evidence>
<reference evidence="2 3" key="1">
    <citation type="submission" date="2019-08" db="EMBL/GenBank/DDBJ databases">
        <title>In-depth cultivation of the pig gut microbiome towards novel bacterial diversity and tailored functional studies.</title>
        <authorList>
            <person name="Wylensek D."/>
            <person name="Hitch T.C.A."/>
            <person name="Clavel T."/>
        </authorList>
    </citation>
    <scope>NUCLEOTIDE SEQUENCE [LARGE SCALE GENOMIC DNA]</scope>
    <source>
        <strain evidence="2 3">WCA-389-WT-23B</strain>
    </source>
</reference>
<feature type="transmembrane region" description="Helical" evidence="1">
    <location>
        <begin position="149"/>
        <end position="168"/>
    </location>
</feature>
<feature type="transmembrane region" description="Helical" evidence="1">
    <location>
        <begin position="58"/>
        <end position="79"/>
    </location>
</feature>
<gene>
    <name evidence="2" type="ORF">FYJ45_14440</name>
</gene>
<comment type="caution">
    <text evidence="2">The sequence shown here is derived from an EMBL/GenBank/DDBJ whole genome shotgun (WGS) entry which is preliminary data.</text>
</comment>
<keyword evidence="3" id="KW-1185">Reference proteome</keyword>
<dbReference type="EMBL" id="VUMI01000022">
    <property type="protein sequence ID" value="MSS89443.1"/>
    <property type="molecule type" value="Genomic_DNA"/>
</dbReference>
<accession>A0A6N7WFF1</accession>
<dbReference type="Proteomes" id="UP000436047">
    <property type="component" value="Unassembled WGS sequence"/>
</dbReference>
<proteinExistence type="predicted"/>